<dbReference type="Proteomes" id="UP000295668">
    <property type="component" value="Unassembled WGS sequence"/>
</dbReference>
<organism evidence="1 2">
    <name type="scientific">Pedobacter changchengzhani</name>
    <dbReference type="NCBI Taxonomy" id="2529274"/>
    <lineage>
        <taxon>Bacteria</taxon>
        <taxon>Pseudomonadati</taxon>
        <taxon>Bacteroidota</taxon>
        <taxon>Sphingobacteriia</taxon>
        <taxon>Sphingobacteriales</taxon>
        <taxon>Sphingobacteriaceae</taxon>
        <taxon>Pedobacter</taxon>
    </lineage>
</organism>
<dbReference type="AlphaFoldDB" id="A0A4V3A0A9"/>
<evidence type="ECO:0000313" key="2">
    <source>
        <dbReference type="Proteomes" id="UP000295668"/>
    </source>
</evidence>
<keyword evidence="2" id="KW-1185">Reference proteome</keyword>
<comment type="caution">
    <text evidence="1">The sequence shown here is derived from an EMBL/GenBank/DDBJ whole genome shotgun (WGS) entry which is preliminary data.</text>
</comment>
<proteinExistence type="predicted"/>
<gene>
    <name evidence="1" type="ORF">EZJ43_05790</name>
</gene>
<dbReference type="RefSeq" id="WP_133261740.1">
    <property type="nucleotide sequence ID" value="NZ_SJCY01000003.1"/>
</dbReference>
<dbReference type="OrthoDB" id="710582at2"/>
<evidence type="ECO:0000313" key="1">
    <source>
        <dbReference type="EMBL" id="TDG36793.1"/>
    </source>
</evidence>
<accession>A0A4V3A0A9</accession>
<name>A0A4V3A0A9_9SPHI</name>
<reference evidence="1 2" key="1">
    <citation type="submission" date="2019-02" db="EMBL/GenBank/DDBJ databases">
        <title>Pedobacter sp. nov., a novel speices isolated from soil of pinguins habitat in Antarcitica.</title>
        <authorList>
            <person name="He R.-H."/>
        </authorList>
    </citation>
    <scope>NUCLEOTIDE SEQUENCE [LARGE SCALE GENOMIC DNA]</scope>
    <source>
        <strain evidence="1 2">E01020</strain>
    </source>
</reference>
<protein>
    <submittedName>
        <fullName evidence="1">Uncharacterized protein</fullName>
    </submittedName>
</protein>
<sequence length="142" mass="15753">MRQIGVFNADITLSLDYFSGSSKESVIANLIHEVLHSYLAYTGDNTLNSFQHKIISEKYVNPMAIYLKTYFSMDIKDAYALAWSGLSDSNAYNNNTPNDTEYLMSNGEHITAGEIATIAGLYNLSTNDPQNNGYTKGTKICN</sequence>
<dbReference type="EMBL" id="SJCY01000003">
    <property type="protein sequence ID" value="TDG36793.1"/>
    <property type="molecule type" value="Genomic_DNA"/>
</dbReference>